<evidence type="ECO:0000256" key="1">
    <source>
        <dbReference type="SAM" id="SignalP"/>
    </source>
</evidence>
<gene>
    <name evidence="2" type="ORF">MWN34_01555</name>
</gene>
<keyword evidence="3" id="KW-1185">Reference proteome</keyword>
<sequence>MSRMMRRAAMVVVTTLATVPAARTAPIPEYDIPQMVEIGSIPAPQGWVAFCRENAGDCQPRPSPPVALTQRRWDQLFRVNAAVNGSVRNVEERPGQDVWRYPADGTGDCEDYVLEKRRRLIAAGWPPGALLITTARTRAGIGHAVLIVRTDIGEFVLDNNDIGVKPWTDVPYTLLARQSAANPQIWAALQGRDRQKGQGAMQ</sequence>
<dbReference type="EMBL" id="JALKCH010000001">
    <property type="protein sequence ID" value="MCK0195591.1"/>
    <property type="molecule type" value="Genomic_DNA"/>
</dbReference>
<dbReference type="RefSeq" id="WP_247025866.1">
    <property type="nucleotide sequence ID" value="NZ_JALKCH010000001.1"/>
</dbReference>
<dbReference type="Proteomes" id="UP001203284">
    <property type="component" value="Unassembled WGS sequence"/>
</dbReference>
<dbReference type="InterPro" id="IPR010319">
    <property type="entry name" value="Transglutaminase-like_Cys_pept"/>
</dbReference>
<dbReference type="Pfam" id="PF06035">
    <property type="entry name" value="Peptidase_C93"/>
    <property type="match status" value="1"/>
</dbReference>
<reference evidence="2 3" key="1">
    <citation type="submission" date="2022-04" db="EMBL/GenBank/DDBJ databases">
        <authorList>
            <person name="Grouzdev D.S."/>
            <person name="Pantiukh K.S."/>
            <person name="Krutkina M.S."/>
        </authorList>
    </citation>
    <scope>NUCLEOTIDE SEQUENCE [LARGE SCALE GENOMIC DNA]</scope>
    <source>
        <strain evidence="2 3">6x-1</strain>
    </source>
</reference>
<dbReference type="PANTHER" id="PTHR39327">
    <property type="match status" value="1"/>
</dbReference>
<protein>
    <submittedName>
        <fullName evidence="2">Transglutaminase-like cysteine peptidase</fullName>
    </submittedName>
</protein>
<name>A0ABT0D6M9_9HYPH</name>
<evidence type="ECO:0000313" key="3">
    <source>
        <dbReference type="Proteomes" id="UP001203284"/>
    </source>
</evidence>
<feature type="chain" id="PRO_5045248042" evidence="1">
    <location>
        <begin position="25"/>
        <end position="202"/>
    </location>
</feature>
<dbReference type="Gene3D" id="3.10.620.30">
    <property type="match status" value="1"/>
</dbReference>
<proteinExistence type="predicted"/>
<accession>A0ABT0D6M9</accession>
<feature type="signal peptide" evidence="1">
    <location>
        <begin position="1"/>
        <end position="24"/>
    </location>
</feature>
<comment type="caution">
    <text evidence="2">The sequence shown here is derived from an EMBL/GenBank/DDBJ whole genome shotgun (WGS) entry which is preliminary data.</text>
</comment>
<organism evidence="2 3">
    <name type="scientific">Ancylobacter crimeensis</name>
    <dbReference type="NCBI Taxonomy" id="2579147"/>
    <lineage>
        <taxon>Bacteria</taxon>
        <taxon>Pseudomonadati</taxon>
        <taxon>Pseudomonadota</taxon>
        <taxon>Alphaproteobacteria</taxon>
        <taxon>Hyphomicrobiales</taxon>
        <taxon>Xanthobacteraceae</taxon>
        <taxon>Ancylobacter</taxon>
    </lineage>
</organism>
<dbReference type="PANTHER" id="PTHR39327:SF1">
    <property type="entry name" value="BLR5470 PROTEIN"/>
    <property type="match status" value="1"/>
</dbReference>
<keyword evidence="1" id="KW-0732">Signal</keyword>
<evidence type="ECO:0000313" key="2">
    <source>
        <dbReference type="EMBL" id="MCK0195591.1"/>
    </source>
</evidence>